<keyword evidence="10 11" id="KW-0472">Membrane</keyword>
<feature type="domain" description="HAMP" evidence="13">
    <location>
        <begin position="185"/>
        <end position="238"/>
    </location>
</feature>
<evidence type="ECO:0000313" key="14">
    <source>
        <dbReference type="EMBL" id="GII26233.1"/>
    </source>
</evidence>
<dbReference type="Gene3D" id="6.10.340.10">
    <property type="match status" value="1"/>
</dbReference>
<dbReference type="InterPro" id="IPR036890">
    <property type="entry name" value="HATPase_C_sf"/>
</dbReference>
<dbReference type="SMART" id="SM00387">
    <property type="entry name" value="HATPase_c"/>
    <property type="match status" value="1"/>
</dbReference>
<keyword evidence="15" id="KW-1185">Reference proteome</keyword>
<evidence type="ECO:0000256" key="4">
    <source>
        <dbReference type="ARBA" id="ARBA00022553"/>
    </source>
</evidence>
<keyword evidence="9" id="KW-0902">Two-component regulatory system</keyword>
<dbReference type="Proteomes" id="UP000599074">
    <property type="component" value="Unassembled WGS sequence"/>
</dbReference>
<proteinExistence type="predicted"/>
<dbReference type="Pfam" id="PF00672">
    <property type="entry name" value="HAMP"/>
    <property type="match status" value="1"/>
</dbReference>
<feature type="domain" description="Histidine kinase" evidence="12">
    <location>
        <begin position="246"/>
        <end position="456"/>
    </location>
</feature>
<evidence type="ECO:0000256" key="11">
    <source>
        <dbReference type="SAM" id="Phobius"/>
    </source>
</evidence>
<dbReference type="SUPFAM" id="SSF47384">
    <property type="entry name" value="Homodimeric domain of signal transducing histidine kinase"/>
    <property type="match status" value="1"/>
</dbReference>
<keyword evidence="7 14" id="KW-0418">Kinase</keyword>
<dbReference type="InterPro" id="IPR003661">
    <property type="entry name" value="HisK_dim/P_dom"/>
</dbReference>
<dbReference type="PANTHER" id="PTHR45436:SF5">
    <property type="entry name" value="SENSOR HISTIDINE KINASE TRCS"/>
    <property type="match status" value="1"/>
</dbReference>
<dbReference type="CDD" id="cd00075">
    <property type="entry name" value="HATPase"/>
    <property type="match status" value="1"/>
</dbReference>
<protein>
    <recommendedName>
        <fullName evidence="3">histidine kinase</fullName>
        <ecNumber evidence="3">2.7.13.3</ecNumber>
    </recommendedName>
</protein>
<dbReference type="SMART" id="SM00388">
    <property type="entry name" value="HisKA"/>
    <property type="match status" value="1"/>
</dbReference>
<dbReference type="CDD" id="cd00082">
    <property type="entry name" value="HisKA"/>
    <property type="match status" value="1"/>
</dbReference>
<dbReference type="GO" id="GO:0000155">
    <property type="term" value="F:phosphorelay sensor kinase activity"/>
    <property type="evidence" value="ECO:0007669"/>
    <property type="project" value="InterPro"/>
</dbReference>
<dbReference type="SUPFAM" id="SSF158472">
    <property type="entry name" value="HAMP domain-like"/>
    <property type="match status" value="1"/>
</dbReference>
<evidence type="ECO:0000256" key="9">
    <source>
        <dbReference type="ARBA" id="ARBA00023012"/>
    </source>
</evidence>
<dbReference type="CDD" id="cd18773">
    <property type="entry name" value="PDC1_HK_sensor"/>
    <property type="match status" value="1"/>
</dbReference>
<evidence type="ECO:0000256" key="3">
    <source>
        <dbReference type="ARBA" id="ARBA00012438"/>
    </source>
</evidence>
<evidence type="ECO:0000256" key="2">
    <source>
        <dbReference type="ARBA" id="ARBA00004236"/>
    </source>
</evidence>
<keyword evidence="6 11" id="KW-0812">Transmembrane</keyword>
<dbReference type="InterPro" id="IPR005467">
    <property type="entry name" value="His_kinase_dom"/>
</dbReference>
<dbReference type="AlphaFoldDB" id="A0A8J3TGW2"/>
<dbReference type="InterPro" id="IPR003594">
    <property type="entry name" value="HATPase_dom"/>
</dbReference>
<dbReference type="InterPro" id="IPR003660">
    <property type="entry name" value="HAMP_dom"/>
</dbReference>
<evidence type="ECO:0000256" key="5">
    <source>
        <dbReference type="ARBA" id="ARBA00022679"/>
    </source>
</evidence>
<dbReference type="PANTHER" id="PTHR45436">
    <property type="entry name" value="SENSOR HISTIDINE KINASE YKOH"/>
    <property type="match status" value="1"/>
</dbReference>
<dbReference type="CDD" id="cd06225">
    <property type="entry name" value="HAMP"/>
    <property type="match status" value="1"/>
</dbReference>
<evidence type="ECO:0000259" key="12">
    <source>
        <dbReference type="PROSITE" id="PS50109"/>
    </source>
</evidence>
<evidence type="ECO:0000256" key="10">
    <source>
        <dbReference type="ARBA" id="ARBA00023136"/>
    </source>
</evidence>
<dbReference type="Pfam" id="PF02518">
    <property type="entry name" value="HATPase_c"/>
    <property type="match status" value="1"/>
</dbReference>
<reference evidence="14" key="1">
    <citation type="submission" date="2021-01" db="EMBL/GenBank/DDBJ databases">
        <title>Whole genome shotgun sequence of Planosporangium mesophilum NBRC 109066.</title>
        <authorList>
            <person name="Komaki H."/>
            <person name="Tamura T."/>
        </authorList>
    </citation>
    <scope>NUCLEOTIDE SEQUENCE</scope>
    <source>
        <strain evidence="14">NBRC 109066</strain>
    </source>
</reference>
<dbReference type="EMBL" id="BOON01000070">
    <property type="protein sequence ID" value="GII26233.1"/>
    <property type="molecule type" value="Genomic_DNA"/>
</dbReference>
<comment type="subcellular location">
    <subcellularLocation>
        <location evidence="2">Cell membrane</location>
    </subcellularLocation>
</comment>
<comment type="caution">
    <text evidence="14">The sequence shown here is derived from an EMBL/GenBank/DDBJ whole genome shotgun (WGS) entry which is preliminary data.</text>
</comment>
<dbReference type="SMART" id="SM00304">
    <property type="entry name" value="HAMP"/>
    <property type="match status" value="1"/>
</dbReference>
<keyword evidence="4" id="KW-0597">Phosphoprotein</keyword>
<keyword evidence="5" id="KW-0808">Transferase</keyword>
<feature type="transmembrane region" description="Helical" evidence="11">
    <location>
        <begin position="162"/>
        <end position="180"/>
    </location>
</feature>
<dbReference type="InterPro" id="IPR050428">
    <property type="entry name" value="TCS_sensor_his_kinase"/>
</dbReference>
<evidence type="ECO:0000256" key="8">
    <source>
        <dbReference type="ARBA" id="ARBA00022989"/>
    </source>
</evidence>
<dbReference type="InterPro" id="IPR036097">
    <property type="entry name" value="HisK_dim/P_sf"/>
</dbReference>
<dbReference type="PRINTS" id="PR00344">
    <property type="entry name" value="BCTRLSENSOR"/>
</dbReference>
<evidence type="ECO:0000256" key="1">
    <source>
        <dbReference type="ARBA" id="ARBA00000085"/>
    </source>
</evidence>
<keyword evidence="8 11" id="KW-1133">Transmembrane helix</keyword>
<sequence>MRIRLLTLLLSAFGCILVLLGLAVARSLAAGPQQALFAERLRDATRFASAAQLAGSPATDAALREDVARYGEVYGVAAALLGESGQILISSRRSPDLTGGQARSLVRGGLAGHQSEQPPVIWPWDDDTLVVSVPVFDGGDVIGAVVIVSPTDRLRGAIGRDLLWLVVGGLTAMALLVLVASRLSTWVLRPVSLLDGAVHDISGGRLSARVMDGQGPKELRGLAQSFNRMADTVEGIMTRQREFAVNVSHQLRNPLAALMLRIDMLGLDLGDDRGGGVGELQREARHLQATLDELLRFATAYPSEVGAGPTDVTEVVAGRMAAWVPMADSGDVVLRPDWSPPVIGYLDPRLTASALDAVLDNAIKFSPPGGTVRVSVTGSADLVRVAVTDEGPGVPPEDLDRIGVRFWRGSHGQRHPGSGVGVSTARALLAAFGGTIDIAAGQPHGLRVTLNLPRDARPDGQP</sequence>
<dbReference type="Gene3D" id="1.10.287.130">
    <property type="match status" value="1"/>
</dbReference>
<dbReference type="SUPFAM" id="SSF55874">
    <property type="entry name" value="ATPase domain of HSP90 chaperone/DNA topoisomerase II/histidine kinase"/>
    <property type="match status" value="1"/>
</dbReference>
<organism evidence="14 15">
    <name type="scientific">Planosporangium mesophilum</name>
    <dbReference type="NCBI Taxonomy" id="689768"/>
    <lineage>
        <taxon>Bacteria</taxon>
        <taxon>Bacillati</taxon>
        <taxon>Actinomycetota</taxon>
        <taxon>Actinomycetes</taxon>
        <taxon>Micromonosporales</taxon>
        <taxon>Micromonosporaceae</taxon>
        <taxon>Planosporangium</taxon>
    </lineage>
</organism>
<gene>
    <name evidence="14" type="ORF">Pme01_58300</name>
</gene>
<dbReference type="GO" id="GO:0005886">
    <property type="term" value="C:plasma membrane"/>
    <property type="evidence" value="ECO:0007669"/>
    <property type="project" value="UniProtKB-SubCell"/>
</dbReference>
<dbReference type="InterPro" id="IPR004358">
    <property type="entry name" value="Sig_transdc_His_kin-like_C"/>
</dbReference>
<evidence type="ECO:0000313" key="15">
    <source>
        <dbReference type="Proteomes" id="UP000599074"/>
    </source>
</evidence>
<evidence type="ECO:0000259" key="13">
    <source>
        <dbReference type="PROSITE" id="PS50885"/>
    </source>
</evidence>
<dbReference type="PROSITE" id="PS50109">
    <property type="entry name" value="HIS_KIN"/>
    <property type="match status" value="1"/>
</dbReference>
<dbReference type="EC" id="2.7.13.3" evidence="3"/>
<dbReference type="PROSITE" id="PS50885">
    <property type="entry name" value="HAMP"/>
    <property type="match status" value="1"/>
</dbReference>
<accession>A0A8J3TGW2</accession>
<dbReference type="PROSITE" id="PS51257">
    <property type="entry name" value="PROKAR_LIPOPROTEIN"/>
    <property type="match status" value="1"/>
</dbReference>
<comment type="catalytic activity">
    <reaction evidence="1">
        <text>ATP + protein L-histidine = ADP + protein N-phospho-L-histidine.</text>
        <dbReference type="EC" id="2.7.13.3"/>
    </reaction>
</comment>
<name>A0A8J3TGW2_9ACTN</name>
<evidence type="ECO:0000256" key="7">
    <source>
        <dbReference type="ARBA" id="ARBA00022777"/>
    </source>
</evidence>
<dbReference type="RefSeq" id="WP_168118029.1">
    <property type="nucleotide sequence ID" value="NZ_BOON01000070.1"/>
</dbReference>
<dbReference type="Gene3D" id="3.30.565.10">
    <property type="entry name" value="Histidine kinase-like ATPase, C-terminal domain"/>
    <property type="match status" value="1"/>
</dbReference>
<evidence type="ECO:0000256" key="6">
    <source>
        <dbReference type="ARBA" id="ARBA00022692"/>
    </source>
</evidence>
<dbReference type="Pfam" id="PF00512">
    <property type="entry name" value="HisKA"/>
    <property type="match status" value="1"/>
</dbReference>